<dbReference type="RefSeq" id="WP_147932456.1">
    <property type="nucleotide sequence ID" value="NZ_VOXD01000040.1"/>
</dbReference>
<evidence type="ECO:0000313" key="2">
    <source>
        <dbReference type="Proteomes" id="UP000321907"/>
    </source>
</evidence>
<sequence length="199" mass="22977">MSEYQLQENFEKAFRQISHPRFLGMEAIGGEVPFYVFSYDAELELTARRSTDALARRMNQAGHPVRDINLFDLCHELLKERIDLDDLYELEAEDDPVIFMETLQSLLDLPSTLIPAIVEKINDPVHPKPKVLFLRGVGQVYPFLRTHSLLHNLQAHVTDIPTVLFFPGTYTGTSLELFGRLKNDNYYRAFHLNNLNLTQ</sequence>
<accession>A0A5C7FJJ7</accession>
<dbReference type="Pfam" id="PF08747">
    <property type="entry name" value="BrxB"/>
    <property type="match status" value="1"/>
</dbReference>
<organism evidence="1 2">
    <name type="scientific">Neolewinella aurantiaca</name>
    <dbReference type="NCBI Taxonomy" id="2602767"/>
    <lineage>
        <taxon>Bacteria</taxon>
        <taxon>Pseudomonadati</taxon>
        <taxon>Bacteroidota</taxon>
        <taxon>Saprospiria</taxon>
        <taxon>Saprospirales</taxon>
        <taxon>Lewinellaceae</taxon>
        <taxon>Neolewinella</taxon>
    </lineage>
</organism>
<dbReference type="EMBL" id="VOXD01000040">
    <property type="protein sequence ID" value="TXF86309.1"/>
    <property type="molecule type" value="Genomic_DNA"/>
</dbReference>
<name>A0A5C7FJJ7_9BACT</name>
<evidence type="ECO:0000313" key="1">
    <source>
        <dbReference type="EMBL" id="TXF86309.1"/>
    </source>
</evidence>
<reference evidence="1 2" key="1">
    <citation type="submission" date="2019-08" db="EMBL/GenBank/DDBJ databases">
        <title>Lewinella sp. strain SSH13 Genome sequencing and assembly.</title>
        <authorList>
            <person name="Kim I."/>
        </authorList>
    </citation>
    <scope>NUCLEOTIDE SEQUENCE [LARGE SCALE GENOMIC DNA]</scope>
    <source>
        <strain evidence="1 2">SSH13</strain>
    </source>
</reference>
<comment type="caution">
    <text evidence="1">The sequence shown here is derived from an EMBL/GenBank/DDBJ whole genome shotgun (WGS) entry which is preliminary data.</text>
</comment>
<proteinExistence type="predicted"/>
<dbReference type="InterPro" id="IPR014858">
    <property type="entry name" value="BrxB"/>
</dbReference>
<gene>
    <name evidence="1" type="ORF">FUA23_19515</name>
</gene>
<protein>
    <submittedName>
        <fullName evidence="1">DUF1788 domain-containing protein</fullName>
    </submittedName>
</protein>
<dbReference type="AlphaFoldDB" id="A0A5C7FJJ7"/>
<dbReference type="Proteomes" id="UP000321907">
    <property type="component" value="Unassembled WGS sequence"/>
</dbReference>
<keyword evidence="2" id="KW-1185">Reference proteome</keyword>
<dbReference type="OrthoDB" id="1093513at2"/>